<dbReference type="AlphaFoldDB" id="A0A1H5FPM4"/>
<evidence type="ECO:0000313" key="4">
    <source>
        <dbReference type="Proteomes" id="UP000182375"/>
    </source>
</evidence>
<dbReference type="InterPro" id="IPR050237">
    <property type="entry name" value="ATP-dep_AMP-bd_enzyme"/>
</dbReference>
<accession>A0A1H5FPM4</accession>
<dbReference type="InterPro" id="IPR042099">
    <property type="entry name" value="ANL_N_sf"/>
</dbReference>
<dbReference type="Gene3D" id="3.40.50.12780">
    <property type="entry name" value="N-terminal domain of ligase-like"/>
    <property type="match status" value="1"/>
</dbReference>
<evidence type="ECO:0000259" key="1">
    <source>
        <dbReference type="Pfam" id="PF00501"/>
    </source>
</evidence>
<dbReference type="EMBL" id="FNTD01000004">
    <property type="protein sequence ID" value="SEE05339.1"/>
    <property type="molecule type" value="Genomic_DNA"/>
</dbReference>
<evidence type="ECO:0000259" key="2">
    <source>
        <dbReference type="Pfam" id="PF13193"/>
    </source>
</evidence>
<gene>
    <name evidence="3" type="ORF">SAMN04490357_6756</name>
</gene>
<reference evidence="3 4" key="1">
    <citation type="submission" date="2016-10" db="EMBL/GenBank/DDBJ databases">
        <authorList>
            <person name="de Groot N.N."/>
        </authorList>
    </citation>
    <scope>NUCLEOTIDE SEQUENCE [LARGE SCALE GENOMIC DNA]</scope>
    <source>
        <strain evidence="3 4">DSM 40306</strain>
    </source>
</reference>
<dbReference type="CDD" id="cd05936">
    <property type="entry name" value="FC-FACS_FadD_like"/>
    <property type="match status" value="1"/>
</dbReference>
<dbReference type="Pfam" id="PF00501">
    <property type="entry name" value="AMP-binding"/>
    <property type="match status" value="1"/>
</dbReference>
<dbReference type="Proteomes" id="UP000182375">
    <property type="component" value="Unassembled WGS sequence"/>
</dbReference>
<dbReference type="PROSITE" id="PS00455">
    <property type="entry name" value="AMP_BINDING"/>
    <property type="match status" value="1"/>
</dbReference>
<dbReference type="Gene3D" id="3.30.300.30">
    <property type="match status" value="1"/>
</dbReference>
<dbReference type="InterPro" id="IPR045851">
    <property type="entry name" value="AMP-bd_C_sf"/>
</dbReference>
<dbReference type="PANTHER" id="PTHR43767:SF12">
    <property type="entry name" value="AMP-DEPENDENT SYNTHETASE AND LIGASE"/>
    <property type="match status" value="1"/>
</dbReference>
<dbReference type="PANTHER" id="PTHR43767">
    <property type="entry name" value="LONG-CHAIN-FATTY-ACID--COA LIGASE"/>
    <property type="match status" value="1"/>
</dbReference>
<organism evidence="3 4">
    <name type="scientific">Streptomyces misionensis</name>
    <dbReference type="NCBI Taxonomy" id="67331"/>
    <lineage>
        <taxon>Bacteria</taxon>
        <taxon>Bacillati</taxon>
        <taxon>Actinomycetota</taxon>
        <taxon>Actinomycetes</taxon>
        <taxon>Kitasatosporales</taxon>
        <taxon>Streptomycetaceae</taxon>
        <taxon>Streptomyces</taxon>
    </lineage>
</organism>
<proteinExistence type="predicted"/>
<dbReference type="SUPFAM" id="SSF56801">
    <property type="entry name" value="Acetyl-CoA synthetase-like"/>
    <property type="match status" value="1"/>
</dbReference>
<feature type="domain" description="AMP-binding enzyme C-terminal" evidence="2">
    <location>
        <begin position="453"/>
        <end position="528"/>
    </location>
</feature>
<evidence type="ECO:0000313" key="3">
    <source>
        <dbReference type="EMBL" id="SEE05339.1"/>
    </source>
</evidence>
<dbReference type="InterPro" id="IPR000873">
    <property type="entry name" value="AMP-dep_synth/lig_dom"/>
</dbReference>
<sequence>MCHKFRGPARSTLPEDTMLNLSVLLEDSARTYPDRDAVVLGPARLTYAQVDAAANRVANLLADRGVRPGDKVALSCPNLPWFPIVYYGILKAGAVVVPLNILLKGREIAYHLADSGAKAYFCFEGDAGLPMGAQGHAGFTEAAGCEHFFLITADPGADSPIGGVETLGAALRGTATTFDTIGTTGDDPAVLLYTSGTTGQAKGAELSHANLVLNALACNRLLDNQPASDTHLLVLPLFHSFGATVQMNAGFSTASTLVLMPRFDARQAVSLMQREDITFFAGVPTMWWGLLRALTDEVDVERIARNLRVGVSGGASLPAEIIKQVRERLGVRVLEGYGLSETSPVVTFSDPAQKPRPGSIGLPVWGVELKLVDSDWSEVEDDGTGSAIGEIAVRGHNVMKGYHGRPEATAEAIRDGWFRTGDLARRDKDGFYYIVDRAKDLIIRGGFNVYPREIEEVLMTHPAISLAAVVGVPHESHGEEIKAFVILDRGADVSPDELIAWGKEQMAGHKYPRIVEIVETLPMTSTGKILKRELV</sequence>
<dbReference type="STRING" id="67331.SAMN04490357_6756"/>
<dbReference type="GO" id="GO:0016877">
    <property type="term" value="F:ligase activity, forming carbon-sulfur bonds"/>
    <property type="evidence" value="ECO:0007669"/>
    <property type="project" value="UniProtKB-ARBA"/>
</dbReference>
<dbReference type="InterPro" id="IPR020845">
    <property type="entry name" value="AMP-binding_CS"/>
</dbReference>
<dbReference type="Pfam" id="PF13193">
    <property type="entry name" value="AMP-binding_C"/>
    <property type="match status" value="1"/>
</dbReference>
<name>A0A1H5FPM4_9ACTN</name>
<feature type="domain" description="AMP-dependent synthetase/ligase" evidence="1">
    <location>
        <begin position="25"/>
        <end position="403"/>
    </location>
</feature>
<protein>
    <submittedName>
        <fullName evidence="3">Long-chain acyl-CoA synthetase</fullName>
    </submittedName>
</protein>
<dbReference type="InterPro" id="IPR025110">
    <property type="entry name" value="AMP-bd_C"/>
</dbReference>